<dbReference type="Proteomes" id="UP000198372">
    <property type="component" value="Unassembled WGS sequence"/>
</dbReference>
<keyword evidence="3 5" id="KW-0663">Pyridoxal phosphate</keyword>
<dbReference type="PANTHER" id="PTHR11999:SF165">
    <property type="entry name" value="DECARBOXYLASE, PUTATIVE (AFU_ORTHOLOGUE AFUA_2G04980)-RELATED"/>
    <property type="match status" value="1"/>
</dbReference>
<keyword evidence="8" id="KW-1185">Reference proteome</keyword>
<organism evidence="7 8">
    <name type="scientific">Microbotryum intermedium</name>
    <dbReference type="NCBI Taxonomy" id="269621"/>
    <lineage>
        <taxon>Eukaryota</taxon>
        <taxon>Fungi</taxon>
        <taxon>Dikarya</taxon>
        <taxon>Basidiomycota</taxon>
        <taxon>Pucciniomycotina</taxon>
        <taxon>Microbotryomycetes</taxon>
        <taxon>Microbotryales</taxon>
        <taxon>Microbotryaceae</taxon>
        <taxon>Microbotryum</taxon>
    </lineage>
</organism>
<evidence type="ECO:0000256" key="6">
    <source>
        <dbReference type="RuleBase" id="RU000382"/>
    </source>
</evidence>
<dbReference type="InterPro" id="IPR002129">
    <property type="entry name" value="PyrdxlP-dep_de-COase"/>
</dbReference>
<evidence type="ECO:0000256" key="1">
    <source>
        <dbReference type="ARBA" id="ARBA00001933"/>
    </source>
</evidence>
<feature type="modified residue" description="N6-(pyridoxal phosphate)lysine" evidence="5">
    <location>
        <position position="319"/>
    </location>
</feature>
<dbReference type="GO" id="GO:0019752">
    <property type="term" value="P:carboxylic acid metabolic process"/>
    <property type="evidence" value="ECO:0007669"/>
    <property type="project" value="InterPro"/>
</dbReference>
<sequence>MSFTSSFATSCEATTVDDFEQQYTRITSAILARSNELTSLPTTSTSNLIEEALQALPKKIPETGWGLKATTDLLLDKICPALAGGQAGPRYYGLITGGVTSAAHFADNLVTSFDPNVQVHQPEETISTILEQITLFQLLDFLSLPPDRFTHNTFTTGATASNILGLALGRDHVISRIKGSSWSVAEDGFGGVRVKVFVAGAHASVAKAASLAGIGRRNVHDLTDRASEEACDFDLNRLETLLRENEHAKTGSIVVISAGEVNTGGWTGEVHMIRHLCDQFGAWLHVDSAFAIFASVLPEFKHWADDVALADSICSDAHKWLNVPYDCGIFFSRSSGLYELLGPGQISPAYLRSTQASALDPSTETTTSLLDPYRALTSPLFLNVENSRKFAALPVYASLISLGKSGYADLFASNIAFARRIASYLESHPAFDVLTLSSESSRSKIRFRQLNIVLFAPSQTKAPLRFRDDDGADLLRQEINHSRMMYCTGTRWKGRGAIRIAVSNWMTNEDRDWAIVKRVFDRVARDESEQGFS</sequence>
<dbReference type="InterPro" id="IPR010977">
    <property type="entry name" value="Aromatic_deC"/>
</dbReference>
<dbReference type="PANTHER" id="PTHR11999">
    <property type="entry name" value="GROUP II PYRIDOXAL-5-PHOSPHATE DECARBOXYLASE"/>
    <property type="match status" value="1"/>
</dbReference>
<dbReference type="InterPro" id="IPR015424">
    <property type="entry name" value="PyrdxlP-dep_Trfase"/>
</dbReference>
<evidence type="ECO:0000256" key="3">
    <source>
        <dbReference type="ARBA" id="ARBA00022898"/>
    </source>
</evidence>
<keyword evidence="4 6" id="KW-0456">Lyase</keyword>
<dbReference type="PROSITE" id="PS00392">
    <property type="entry name" value="DDC_GAD_HDC_YDC"/>
    <property type="match status" value="1"/>
</dbReference>
<protein>
    <submittedName>
        <fullName evidence="7">BQ2448_365 protein</fullName>
    </submittedName>
</protein>
<dbReference type="GO" id="GO:0030170">
    <property type="term" value="F:pyridoxal phosphate binding"/>
    <property type="evidence" value="ECO:0007669"/>
    <property type="project" value="InterPro"/>
</dbReference>
<comment type="similarity">
    <text evidence="2 6">Belongs to the group II decarboxylase family.</text>
</comment>
<dbReference type="InterPro" id="IPR021115">
    <property type="entry name" value="Pyridoxal-P_BS"/>
</dbReference>
<dbReference type="GO" id="GO:0005737">
    <property type="term" value="C:cytoplasm"/>
    <property type="evidence" value="ECO:0007669"/>
    <property type="project" value="TreeGrafter"/>
</dbReference>
<dbReference type="InterPro" id="IPR015421">
    <property type="entry name" value="PyrdxlP-dep_Trfase_major"/>
</dbReference>
<dbReference type="InterPro" id="IPR015422">
    <property type="entry name" value="PyrdxlP-dep_Trfase_small"/>
</dbReference>
<dbReference type="Pfam" id="PF00282">
    <property type="entry name" value="Pyridoxal_deC"/>
    <property type="match status" value="1"/>
</dbReference>
<name>A0A238F8N9_9BASI</name>
<evidence type="ECO:0000313" key="8">
    <source>
        <dbReference type="Proteomes" id="UP000198372"/>
    </source>
</evidence>
<evidence type="ECO:0000256" key="4">
    <source>
        <dbReference type="ARBA" id="ARBA00023239"/>
    </source>
</evidence>
<proteinExistence type="inferred from homology"/>
<dbReference type="Gene3D" id="3.90.1150.10">
    <property type="entry name" value="Aspartate Aminotransferase, domain 1"/>
    <property type="match status" value="1"/>
</dbReference>
<dbReference type="AlphaFoldDB" id="A0A238F8N9"/>
<dbReference type="OrthoDB" id="2161780at2759"/>
<evidence type="ECO:0000313" key="7">
    <source>
        <dbReference type="EMBL" id="SCV68244.1"/>
    </source>
</evidence>
<gene>
    <name evidence="7" type="ORF">BQ2448_365</name>
</gene>
<dbReference type="STRING" id="269621.A0A238F8N9"/>
<dbReference type="Gene3D" id="3.40.640.10">
    <property type="entry name" value="Type I PLP-dependent aspartate aminotransferase-like (Major domain)"/>
    <property type="match status" value="1"/>
</dbReference>
<evidence type="ECO:0000256" key="2">
    <source>
        <dbReference type="ARBA" id="ARBA00009533"/>
    </source>
</evidence>
<accession>A0A238F8N9</accession>
<dbReference type="EMBL" id="FMSP01000003">
    <property type="protein sequence ID" value="SCV68244.1"/>
    <property type="molecule type" value="Genomic_DNA"/>
</dbReference>
<reference evidence="8" key="1">
    <citation type="submission" date="2016-09" db="EMBL/GenBank/DDBJ databases">
        <authorList>
            <person name="Jeantristanb JTB J.-T."/>
            <person name="Ricardo R."/>
        </authorList>
    </citation>
    <scope>NUCLEOTIDE SEQUENCE [LARGE SCALE GENOMIC DNA]</scope>
</reference>
<comment type="cofactor">
    <cofactor evidence="1 5 6">
        <name>pyridoxal 5'-phosphate</name>
        <dbReference type="ChEBI" id="CHEBI:597326"/>
    </cofactor>
</comment>
<dbReference type="SUPFAM" id="SSF53383">
    <property type="entry name" value="PLP-dependent transferases"/>
    <property type="match status" value="1"/>
</dbReference>
<dbReference type="GO" id="GO:0016831">
    <property type="term" value="F:carboxy-lyase activity"/>
    <property type="evidence" value="ECO:0007669"/>
    <property type="project" value="InterPro"/>
</dbReference>
<evidence type="ECO:0000256" key="5">
    <source>
        <dbReference type="PIRSR" id="PIRSR602129-50"/>
    </source>
</evidence>